<dbReference type="Pfam" id="PF00084">
    <property type="entry name" value="Sushi"/>
    <property type="match status" value="4"/>
</dbReference>
<feature type="transmembrane region" description="Helical" evidence="16">
    <location>
        <begin position="3651"/>
        <end position="3676"/>
    </location>
</feature>
<evidence type="ECO:0000256" key="5">
    <source>
        <dbReference type="ARBA" id="ARBA00022692"/>
    </source>
</evidence>
<dbReference type="PROSITE" id="PS00010">
    <property type="entry name" value="ASX_HYDROXYL"/>
    <property type="match status" value="10"/>
</dbReference>
<dbReference type="InterPro" id="IPR051830">
    <property type="entry name" value="NOTCH_homolog"/>
</dbReference>
<dbReference type="CDD" id="cd00041">
    <property type="entry name" value="CUB"/>
    <property type="match status" value="3"/>
</dbReference>
<dbReference type="Gene3D" id="2.60.120.290">
    <property type="entry name" value="Spermadhesin, CUB domain"/>
    <property type="match status" value="3"/>
</dbReference>
<evidence type="ECO:0000256" key="11">
    <source>
        <dbReference type="ARBA" id="ARBA00023157"/>
    </source>
</evidence>
<feature type="domain" description="F5/8 type C" evidence="18">
    <location>
        <begin position="1041"/>
        <end position="1191"/>
    </location>
</feature>
<evidence type="ECO:0000256" key="2">
    <source>
        <dbReference type="ARBA" id="ARBA00022473"/>
    </source>
</evidence>
<dbReference type="InterPro" id="IPR000742">
    <property type="entry name" value="EGF"/>
</dbReference>
<keyword evidence="6" id="KW-0732">Signal</keyword>
<dbReference type="Pfam" id="PF07699">
    <property type="entry name" value="Ephrin_rec_like"/>
    <property type="match status" value="7"/>
</dbReference>
<dbReference type="InterPro" id="IPR003410">
    <property type="entry name" value="HYR_dom"/>
</dbReference>
<feature type="disulfide bond" evidence="13">
    <location>
        <begin position="2395"/>
        <end position="2404"/>
    </location>
</feature>
<feature type="domain" description="Sushi" evidence="22">
    <location>
        <begin position="1263"/>
        <end position="1322"/>
    </location>
</feature>
<dbReference type="InterPro" id="IPR000152">
    <property type="entry name" value="EGF-type_Asp/Asn_hydroxyl_site"/>
</dbReference>
<dbReference type="PROSITE" id="PS01285">
    <property type="entry name" value="FA58C_1"/>
    <property type="match status" value="1"/>
</dbReference>
<dbReference type="PROSITE" id="PS50825">
    <property type="entry name" value="HYR"/>
    <property type="match status" value="3"/>
</dbReference>
<dbReference type="SUPFAM" id="SSF57535">
    <property type="entry name" value="Complement control module/SCR domain"/>
    <property type="match status" value="6"/>
</dbReference>
<dbReference type="SMART" id="SM01411">
    <property type="entry name" value="Ephrin_rec_like"/>
    <property type="match status" value="7"/>
</dbReference>
<dbReference type="GO" id="GO:0007219">
    <property type="term" value="P:Notch signaling pathway"/>
    <property type="evidence" value="ECO:0007669"/>
    <property type="project" value="UniProtKB-KW"/>
</dbReference>
<feature type="domain" description="EGF-like" evidence="19">
    <location>
        <begin position="2521"/>
        <end position="2557"/>
    </location>
</feature>
<dbReference type="SUPFAM" id="SSF49785">
    <property type="entry name" value="Galactose-binding domain-like"/>
    <property type="match status" value="2"/>
</dbReference>
<dbReference type="KEGG" id="dpx:DAPPUDRAFT_247827"/>
<feature type="domain" description="EGF-like" evidence="19">
    <location>
        <begin position="2407"/>
        <end position="2443"/>
    </location>
</feature>
<feature type="domain" description="EGF-like" evidence="19">
    <location>
        <begin position="2483"/>
        <end position="2519"/>
    </location>
</feature>
<feature type="disulfide bond" evidence="14">
    <location>
        <begin position="378"/>
        <end position="396"/>
    </location>
</feature>
<feature type="domain" description="EGF-like" evidence="19">
    <location>
        <begin position="2676"/>
        <end position="2712"/>
    </location>
</feature>
<dbReference type="HOGENOM" id="CLU_000125_0_0_1"/>
<feature type="disulfide bond" evidence="13">
    <location>
        <begin position="2664"/>
        <end position="2673"/>
    </location>
</feature>
<feature type="disulfide bond" evidence="14">
    <location>
        <begin position="371"/>
        <end position="383"/>
    </location>
</feature>
<evidence type="ECO:0000313" key="23">
    <source>
        <dbReference type="EMBL" id="EFX77274.1"/>
    </source>
</evidence>
<evidence type="ECO:0000256" key="16">
    <source>
        <dbReference type="SAM" id="Phobius"/>
    </source>
</evidence>
<dbReference type="PROSITE" id="PS50026">
    <property type="entry name" value="EGF_3"/>
    <property type="match status" value="15"/>
</dbReference>
<dbReference type="PANTHER" id="PTHR24033">
    <property type="entry name" value="EGF-LIKE DOMAIN-CONTAINING PROTEIN"/>
    <property type="match status" value="1"/>
</dbReference>
<feature type="domain" description="EGF-like" evidence="19">
    <location>
        <begin position="2599"/>
        <end position="2636"/>
    </location>
</feature>
<dbReference type="SUPFAM" id="SSF57196">
    <property type="entry name" value="EGF/Laminin"/>
    <property type="match status" value="7"/>
</dbReference>
<keyword evidence="11 13" id="KW-1015">Disulfide bond</keyword>
<comment type="caution">
    <text evidence="13">Lacks conserved residue(s) required for the propagation of feature annotation.</text>
</comment>
<dbReference type="InterPro" id="IPR035914">
    <property type="entry name" value="Sperma_CUB_dom_sf"/>
</dbReference>
<dbReference type="InterPro" id="IPR023415">
    <property type="entry name" value="LDLR_class-A_CS"/>
</dbReference>
<comment type="subcellular location">
    <subcellularLocation>
        <location evidence="1">Membrane</location>
        <topology evidence="1">Single-pass type I membrane protein</topology>
    </subcellularLocation>
</comment>
<feature type="domain" description="CUB" evidence="17">
    <location>
        <begin position="409"/>
        <end position="521"/>
    </location>
</feature>
<dbReference type="Pfam" id="PF13385">
    <property type="entry name" value="Laminin_G_3"/>
    <property type="match status" value="1"/>
</dbReference>
<dbReference type="Pfam" id="PF00057">
    <property type="entry name" value="Ldl_recept_a"/>
    <property type="match status" value="1"/>
</dbReference>
<keyword evidence="5 16" id="KW-0812">Transmembrane</keyword>
<dbReference type="Pfam" id="PF00754">
    <property type="entry name" value="F5_F8_type_C"/>
    <property type="match status" value="2"/>
</dbReference>
<feature type="disulfide bond" evidence="13">
    <location>
        <begin position="2433"/>
        <end position="2442"/>
    </location>
</feature>
<dbReference type="SUPFAM" id="SSF57424">
    <property type="entry name" value="LDL receptor-like module"/>
    <property type="match status" value="1"/>
</dbReference>
<feature type="domain" description="EGF-like" evidence="19">
    <location>
        <begin position="2445"/>
        <end position="2481"/>
    </location>
</feature>
<feature type="disulfide bond" evidence="13">
    <location>
        <begin position="2316"/>
        <end position="2325"/>
    </location>
</feature>
<dbReference type="FunFam" id="2.60.120.290:FF:000048">
    <property type="entry name" value="Uncharacterized protein, isoform A"/>
    <property type="match status" value="1"/>
</dbReference>
<feature type="disulfide bond" evidence="13">
    <location>
        <begin position="2626"/>
        <end position="2635"/>
    </location>
</feature>
<keyword evidence="7" id="KW-0677">Repeat</keyword>
<feature type="domain" description="Sushi" evidence="22">
    <location>
        <begin position="1866"/>
        <end position="1921"/>
    </location>
</feature>
<dbReference type="Pfam" id="PF07645">
    <property type="entry name" value="EGF_CA"/>
    <property type="match status" value="2"/>
</dbReference>
<evidence type="ECO:0000256" key="6">
    <source>
        <dbReference type="ARBA" id="ARBA00022729"/>
    </source>
</evidence>
<dbReference type="FunFam" id="2.10.70.10:FF:000014">
    <property type="entry name" value="Membrane cofactor protein"/>
    <property type="match status" value="1"/>
</dbReference>
<feature type="disulfide bond" evidence="15">
    <location>
        <begin position="1293"/>
        <end position="1320"/>
    </location>
</feature>
<dbReference type="PROSITE" id="PS00022">
    <property type="entry name" value="EGF_1"/>
    <property type="match status" value="15"/>
</dbReference>
<dbReference type="InterPro" id="IPR000859">
    <property type="entry name" value="CUB_dom"/>
</dbReference>
<dbReference type="InterPro" id="IPR011641">
    <property type="entry name" value="Tyr-kin_ephrin_A/B_rcpt-like"/>
</dbReference>
<feature type="domain" description="Sushi" evidence="22">
    <location>
        <begin position="1400"/>
        <end position="1463"/>
    </location>
</feature>
<dbReference type="PROSITE" id="PS50022">
    <property type="entry name" value="FA58C_3"/>
    <property type="match status" value="2"/>
</dbReference>
<dbReference type="Gene3D" id="2.10.25.10">
    <property type="entry name" value="Laminin"/>
    <property type="match status" value="15"/>
</dbReference>
<evidence type="ECO:0000256" key="4">
    <source>
        <dbReference type="ARBA" id="ARBA00022659"/>
    </source>
</evidence>
<dbReference type="FunFam" id="2.10.25.10:FF:000146">
    <property type="entry name" value="Putative neurogenic locus notch"/>
    <property type="match status" value="1"/>
</dbReference>
<dbReference type="Gene3D" id="2.10.50.10">
    <property type="entry name" value="Tumor Necrosis Factor Receptor, subunit A, domain 2"/>
    <property type="match status" value="5"/>
</dbReference>
<evidence type="ECO:0000313" key="24">
    <source>
        <dbReference type="Proteomes" id="UP000000305"/>
    </source>
</evidence>
<protein>
    <submittedName>
        <fullName evidence="23">Notch 2</fullName>
    </submittedName>
</protein>
<feature type="domain" description="EGF-like" evidence="19">
    <location>
        <begin position="2714"/>
        <end position="2750"/>
    </location>
</feature>
<feature type="domain" description="Sushi" evidence="22">
    <location>
        <begin position="938"/>
        <end position="996"/>
    </location>
</feature>
<dbReference type="InterPro" id="IPR000421">
    <property type="entry name" value="FA58C"/>
</dbReference>
<dbReference type="OrthoDB" id="430340at2759"/>
<evidence type="ECO:0000256" key="1">
    <source>
        <dbReference type="ARBA" id="ARBA00004479"/>
    </source>
</evidence>
<dbReference type="SMART" id="SM00181">
    <property type="entry name" value="EGF"/>
    <property type="match status" value="19"/>
</dbReference>
<dbReference type="GO" id="GO:0048666">
    <property type="term" value="P:neuron development"/>
    <property type="evidence" value="ECO:0007669"/>
    <property type="project" value="UniProtKB-ARBA"/>
</dbReference>
<dbReference type="OMA" id="CPPDMWV"/>
<dbReference type="GO" id="GO:0005886">
    <property type="term" value="C:plasma membrane"/>
    <property type="evidence" value="ECO:0007669"/>
    <property type="project" value="UniProtKB-ARBA"/>
</dbReference>
<feature type="disulfide bond" evidence="13">
    <location>
        <begin position="2547"/>
        <end position="2556"/>
    </location>
</feature>
<keyword evidence="24" id="KW-1185">Reference proteome</keyword>
<keyword evidence="12" id="KW-0325">Glycoprotein</keyword>
<dbReference type="SUPFAM" id="SSF56436">
    <property type="entry name" value="C-type lectin-like"/>
    <property type="match status" value="1"/>
</dbReference>
<keyword evidence="3 13" id="KW-0245">EGF-like domain</keyword>
<feature type="disulfide bond" evidence="13">
    <location>
        <begin position="2702"/>
        <end position="2711"/>
    </location>
</feature>
<keyword evidence="4 15" id="KW-0768">Sushi</keyword>
<dbReference type="CDD" id="cd00054">
    <property type="entry name" value="EGF_CA"/>
    <property type="match status" value="11"/>
</dbReference>
<feature type="domain" description="EGF-like" evidence="19">
    <location>
        <begin position="2638"/>
        <end position="2674"/>
    </location>
</feature>
<dbReference type="SMART" id="SM00231">
    <property type="entry name" value="FA58C"/>
    <property type="match status" value="2"/>
</dbReference>
<dbReference type="Pfam" id="PF00008">
    <property type="entry name" value="EGF"/>
    <property type="match status" value="6"/>
</dbReference>
<dbReference type="Pfam" id="PF02494">
    <property type="entry name" value="HYR"/>
    <property type="match status" value="3"/>
</dbReference>
<evidence type="ECO:0000256" key="9">
    <source>
        <dbReference type="ARBA" id="ARBA00022989"/>
    </source>
</evidence>
<dbReference type="SMART" id="SM00192">
    <property type="entry name" value="LDLa"/>
    <property type="match status" value="1"/>
</dbReference>
<dbReference type="InterPro" id="IPR036055">
    <property type="entry name" value="LDL_receptor-like_sf"/>
</dbReference>
<feature type="domain" description="EGF-like" evidence="19">
    <location>
        <begin position="2252"/>
        <end position="2288"/>
    </location>
</feature>
<feature type="disulfide bond" evidence="15">
    <location>
        <begin position="908"/>
        <end position="935"/>
    </location>
</feature>
<feature type="disulfide bond" evidence="13">
    <location>
        <begin position="3613"/>
        <end position="3623"/>
    </location>
</feature>
<proteinExistence type="predicted"/>
<feature type="domain" description="HYR" evidence="21">
    <location>
        <begin position="1766"/>
        <end position="1850"/>
    </location>
</feature>
<dbReference type="InterPro" id="IPR018097">
    <property type="entry name" value="EGF_Ca-bd_CS"/>
</dbReference>
<feature type="domain" description="Sushi" evidence="22">
    <location>
        <begin position="816"/>
        <end position="876"/>
    </location>
</feature>
<dbReference type="FunFam" id="2.10.25.10:FF:000143">
    <property type="entry name" value="Protein crumbs 1"/>
    <property type="match status" value="1"/>
</dbReference>
<feature type="disulfide bond" evidence="13">
    <location>
        <begin position="2778"/>
        <end position="2787"/>
    </location>
</feature>
<dbReference type="Gene3D" id="4.10.400.10">
    <property type="entry name" value="Low-density Lipoprotein Receptor"/>
    <property type="match status" value="1"/>
</dbReference>
<sequence length="3881" mass="423520">MDPSDRLTVTLFNELLAKDGVRHMVEFASWPSATANQTQLPTTTDSIATKNEMRENVTTVDWAKQNAKVDGRNDDMINGERLNPLAVQSSVFYKSRIIPGESSCVDWRDWQEIQMHGVSPKGTILIPPFHGTPIFVRRIHLAVDASRVSRQTWAQEEEEEKEKPVGILHQMWWWWWRWPMRAHLLFQSRDNRLMFRVESGSMMALRRCRVALLAALVLLASSSVRSQENELFHCPDGWRLQGLHCYRFFEVQHSWERAADLCKRYGSDLVVVESYQQNNISEKLAQEQLNPVTHPDAAFWLGLMSLDDLSTNTLEAASGSLVQQYAGFWQVDQPDARKGQCVRASTANADQSWALSSCESLLPFVCRAKACPKNSFLCSNGRCINGALRCDTQDDCGDGSDENACPEECHYHMVSSGDSIESPNYPGKYRPLADCKWTLEGPVGTSIVLQFTEFDTERTFDTVQILAGGRTEYSSVTLATLSGKQNISTQFFTSASNFMIVRFRSDATVEKNGFRASWKTEPVSCGEHLKALPQGKELTSPGYPQAYPGGLECLYVISAPLGKVVTLIIEDFDMEPHKDYVLIRNGPESDSEKLAMLTGRSDELPTYLQSTTEAMYLYIHTDLSDSRKGFRFRYSVGCDLSLEAANGTLVSPGYDMETVDFRYPNNLECDYRLRAPGGSPLSLRFAEFQVDDTDSVQLYDGSSSNGVALSPAEGFRGKTEPKGATFSAHSGDLLIRFKSDALRNDRGWKIMFSADCAELLLDENAIVSSKQRIFGSNVTITCPPGMEFATGVKKIMTECLNGGRWSTPYIPKCQAVYCGPVPQIDNGFAIAATNVTFGGEAQYQCYAGFGFSSGQAIETIRCTGDGQWDMVPQCSASQCTPLPEVSHANATNLNGGGMNYGSVIRFECEPGYVRTGDPVLLCQSNGTWSGAVPSCSKIQCRTFPEIENGWVSNRTRTYFFGDETRAQCYRGYKLNGTTVIRCGADGKFANVPTCLDVDECGGSGGSTSSSSPCDQASATCTNVPGSFQCGCRSGFIPNLDCRPVVDLGLGNGGVPNPSISVSSAEKGFPKENVRLSTKGGWCGAESGSGSNWVMIDFKAPTVLRGFRTQPVLRGSSGVAFASSIRLQYADDADDLFREYKSPEGAPVEFRIPEGTSIAVVNLPTAIEARYFRLVIQDYSVAPCLRMEMMGCTRTECLDVDECAVANGSCQQKCINNPGGFACSCSQGYDLYTQNGTAGFHILDSETGLRDGDLYRINKTCVKKMCPAVKSPENGHMLTTRASHHFGDEVNFHCRIGYIMVGARSIQCTAAGTWNASVPECQPAQCVSLADDQSEGLTVARSSPADNQLVPYGQNITLSCNEPGRPLVRTPTSSFRQCVYDPRAGFPQYWFSGAQPSCPRIDCGKPSETPGAEYGFFPDTRYKSSFFFGCQPTFTLTGQSSRNDNVVRCMENGVWDFGDLRCEGPVCEDPGRPADGIQLATSYEQGAEISFQCTRPGYIPITSAPIQCVREPECSVVRPIGITSGRIPDGSFNATSERRNYEARKARMNSATGWCAQQEEAFTYVSVDLGTVHRVKVILVKGVVTNDVVGRPTEIRFFYKQDPSENFVVYFPNFNLTSRDPGNYGELAMITLPLAVQARFVILGIVAYDKNPCLKFELMGCPDEPEEDRLLGYDLGYPVCVDNDPPQFLNCPNSAIRVKRSAEGMGVVDFVVPTASDNSGMIARTEVRPEGFRPPLTVFQDTMVEYFAYDFDGNVAICQINITVIDEEPPLLQCPQSFVIELVEPQESYQVFFNETRRRVVVSDASGQDVAVTFIPESAFIRVGSYENVTVVATDPSGNQQKCYFQVSVQPTQCVDWELKAPANGAINCLPPSNRPAGSGGLECVATCNPGFRFTDGEPVKSFRCDVKQPWTPGHVVPDCVTEETQQAMYNVVAKVLYRAGAATAAIPATCLSQYTTVVRPFYQALDRALSARCSAISVDMNVTFVESQTEMHLVEDNIAEITYVLSIMPAVRQPQLYDLCGSTLGLVFDLSVPSTSAVLAPLLDLAATSNAECPPMKAVNSSLSRGFACGVGEVLNMPAAANVPRCLHCPAGTSALSGAKSCALCPRGFYQDQEQSGSCKRCPAGTFTRSEGSKTVDECVPVCGFGTYSPTGLVPCLECPRDSFTGTPPPGGFTDCQACPADAPFTHQPAAPSVATCRPKCAAGTYSVTGLAPCAACPNHFFQPMEGKMSCVECPGSAMTVGTGAKSRDECQPLACKEGFCRNGGLCLAQTHMAYCYCPSGFSGRFCEVNIDDCASQPCYNGGTCRDQEQGYLCSCPPGYSGLQCQDEESSCNATTCNDRSMCKNEPGQGQFTCLCRTGYTGPNCSSTLDPCAENPCSNSAQCIPLKQGRFKCACPAGWEGPLCDQNVDDCAESPCLLGSNCTDLVDDFSCSCPTGFTGKRCETKVDLCQPSPCGDHGQCVDHYFNALCICQPGWTGPNCTAQVDECSSNPCLNGGQCQDVEGDYQCLCPLGFTGKNCQHNVDYCGVQPCQHGGTCTDALESFQCQCRPGFLGVQCEIDIDECLDNPCDPVGTDRCLDQINKYHCQCRPGFTGTLCENKINECAPVSPCLNGGVCTELVNNFKCTCPAGWTGQRCEKDISFCESQPCLNNANCINLLGDFFCACPSGTDGKRCETAPDRCIGDPCMNQGHCRDFGSGLNCTCDSDYVGVGCQHEFDACSVGVCQNGATCIDNGASYQCVCPDGFSGRHCEQDVVECVPGACPLSATCIDLIDDFYCRCPFNLTGEDCRKIVQTDYDFFFSDETRRASASLVVPFVLGSSSLTLALWVQFTNRDDLGNILTLYSVESSSTLRNHRIMAQVHSSGVHIALLPGIKDVFLPFRVNLAINDGQWHHIALVWDGPHGAITLTTDGVIVGRVENYGVNRTLSQFGWMTLGAPNSAGKTRTEHGFHGHLTRVHLWGRPLDVITDIPKQVRSCQSAPMLFDGLLLQWSGYDRIERGVERVMPSACGQRVCPLGFSGPSCASLDKDKIPPQVVRCPSDIWIETRNGSARVDWNEPQFSDNIRLAQVEETRGIRSGNTLAWGTYDVAYVAYDEAGNSAVCAFKIYIVNEFCPKLADPVGGSQRCSDWGPGGRFKVCSIECNAGLAFSVPVPKFYTCGAEGFWRPTEDPGVSFVYPACSSTKPAQRIVKIKLQYLSSVLCNEAGQSVLSDKVRQAIQKLNRDWRFCNAKGSQSAICNDLNVNIKCQRRHGDLGVKRRRQADVNDDVYDLEISFPAESDPVTNINTQEKSTIERLLETIILEKDDFDVRDSLPTTVPDPATLSISADFTCPVGQVVRVSECVACAPGNAFDMEKKNCKPCRVGTFQDQAGQTQCKICPVIAGRPGTTFASGARSATDCKERCPAGKFYSEETQRCLNCGFGHYQAAEGSFACRSCQAGLTTRTDQAISADECSEECPTGLQLTSLSNNATCEPCPKGTYRTKGREMACQPCPAGFTTTRSGSATVEECSEPKCQPGSALSKENTCVLCQVGSYQPNAQQTSCLPCPPDTTTKLAGATLKSDCSNPCSPATNQTICPVNGVCLFVASTNVHRCECKAGFTPVPPDSPTDFTCMDKCDNFCKNDGKCRRDRATGEPYCQCTGSYTGLQCEAQSNFAYIVGGSAGFVVFLILLVLLIWMICARTSRRRDSQAKAAANAAVVAGDPSGSQANFYYGSHAPYAESIAPSHHSTYAHYYDEEEDGWEMPNFYNETYMKAENLHNVNKGNSLARSNASLYGNKEELYDRLRRHAYQGKKEKNGNETTSERIQVSSFFWTLNCRFPNVVERVIAKISFGRVGYAHPLLQFVHYEMATYRLYSVVPRLVRFVDYHLYSCDALQHNTNFSHLL</sequence>
<dbReference type="InterPro" id="IPR001304">
    <property type="entry name" value="C-type_lectin-like"/>
</dbReference>
<dbReference type="GO" id="GO:0042063">
    <property type="term" value="P:gliogenesis"/>
    <property type="evidence" value="ECO:0007669"/>
    <property type="project" value="UniProtKB-ARBA"/>
</dbReference>
<evidence type="ECO:0000256" key="13">
    <source>
        <dbReference type="PROSITE-ProRule" id="PRU00076"/>
    </source>
</evidence>
<feature type="disulfide bond" evidence="13">
    <location>
        <begin position="2471"/>
        <end position="2480"/>
    </location>
</feature>
<dbReference type="InterPro" id="IPR000436">
    <property type="entry name" value="Sushi_SCR_CCP_dom"/>
</dbReference>
<accession>E9GSY7</accession>
<dbReference type="InterPro" id="IPR002172">
    <property type="entry name" value="LDrepeatLR_classA_rpt"/>
</dbReference>
<dbReference type="InParanoid" id="E9GSY7"/>
<feature type="disulfide bond" evidence="13">
    <location>
        <begin position="2356"/>
        <end position="2365"/>
    </location>
</feature>
<evidence type="ECO:0000259" key="19">
    <source>
        <dbReference type="PROSITE" id="PS50026"/>
    </source>
</evidence>
<dbReference type="PANTHER" id="PTHR24033:SF233">
    <property type="entry name" value="FIBROPELLIN-1"/>
    <property type="match status" value="1"/>
</dbReference>
<feature type="domain" description="CUB" evidence="17">
    <location>
        <begin position="638"/>
        <end position="755"/>
    </location>
</feature>
<organism evidence="23 24">
    <name type="scientific">Daphnia pulex</name>
    <name type="common">Water flea</name>
    <dbReference type="NCBI Taxonomy" id="6669"/>
    <lineage>
        <taxon>Eukaryota</taxon>
        <taxon>Metazoa</taxon>
        <taxon>Ecdysozoa</taxon>
        <taxon>Arthropoda</taxon>
        <taxon>Crustacea</taxon>
        <taxon>Branchiopoda</taxon>
        <taxon>Diplostraca</taxon>
        <taxon>Cladocera</taxon>
        <taxon>Anomopoda</taxon>
        <taxon>Daphniidae</taxon>
        <taxon>Daphnia</taxon>
    </lineage>
</organism>
<keyword evidence="9 16" id="KW-1133">Transmembrane helix</keyword>
<evidence type="ECO:0000256" key="14">
    <source>
        <dbReference type="PROSITE-ProRule" id="PRU00124"/>
    </source>
</evidence>
<dbReference type="FunFam" id="2.10.50.10:FF:000018">
    <property type="entry name" value="Sushi, von Willebrand factor type A, EGF and pentraxin domain-containing 1"/>
    <property type="match status" value="1"/>
</dbReference>
<dbReference type="Pfam" id="PF00431">
    <property type="entry name" value="CUB"/>
    <property type="match status" value="3"/>
</dbReference>
<dbReference type="PROSITE" id="PS50923">
    <property type="entry name" value="SUSHI"/>
    <property type="match status" value="7"/>
</dbReference>
<dbReference type="Pfam" id="PF00059">
    <property type="entry name" value="Lectin_C"/>
    <property type="match status" value="1"/>
</dbReference>
<dbReference type="SMART" id="SM00034">
    <property type="entry name" value="CLECT"/>
    <property type="match status" value="1"/>
</dbReference>
<feature type="domain" description="Sushi" evidence="22">
    <location>
        <begin position="754"/>
        <end position="815"/>
    </location>
</feature>
<feature type="disulfide bond" evidence="13">
    <location>
        <begin position="2568"/>
        <end position="2585"/>
    </location>
</feature>
<feature type="domain" description="CUB" evidence="17">
    <location>
        <begin position="525"/>
        <end position="637"/>
    </location>
</feature>
<evidence type="ECO:0000256" key="15">
    <source>
        <dbReference type="PROSITE-ProRule" id="PRU00302"/>
    </source>
</evidence>
<dbReference type="SUPFAM" id="SSF49854">
    <property type="entry name" value="Spermadhesin, CUB domain"/>
    <property type="match status" value="3"/>
</dbReference>
<feature type="disulfide bond" evidence="13">
    <location>
        <begin position="2337"/>
        <end position="2354"/>
    </location>
</feature>
<dbReference type="FunFam" id="2.10.25.10:FF:000472">
    <property type="entry name" value="Uncharacterized protein, isoform A"/>
    <property type="match status" value="3"/>
</dbReference>
<dbReference type="InterPro" id="IPR035976">
    <property type="entry name" value="Sushi/SCR/CCP_sf"/>
</dbReference>
<dbReference type="InterPro" id="IPR049883">
    <property type="entry name" value="NOTCH1_EGF-like"/>
</dbReference>
<dbReference type="SMART" id="SM00042">
    <property type="entry name" value="CUB"/>
    <property type="match status" value="3"/>
</dbReference>
<feature type="domain" description="Sushi" evidence="22">
    <location>
        <begin position="877"/>
        <end position="937"/>
    </location>
</feature>
<dbReference type="EMBL" id="GL732563">
    <property type="protein sequence ID" value="EFX77274.1"/>
    <property type="molecule type" value="Genomic_DNA"/>
</dbReference>
<evidence type="ECO:0000259" key="21">
    <source>
        <dbReference type="PROSITE" id="PS50825"/>
    </source>
</evidence>
<dbReference type="CDD" id="cd00033">
    <property type="entry name" value="CCP"/>
    <property type="match status" value="6"/>
</dbReference>
<dbReference type="SUPFAM" id="SSF49899">
    <property type="entry name" value="Concanavalin A-like lectins/glucanases"/>
    <property type="match status" value="1"/>
</dbReference>
<dbReference type="CDD" id="cd00112">
    <property type="entry name" value="LDLa"/>
    <property type="match status" value="1"/>
</dbReference>
<dbReference type="Gene3D" id="3.10.100.10">
    <property type="entry name" value="Mannose-Binding Protein A, subunit A"/>
    <property type="match status" value="1"/>
</dbReference>
<feature type="domain" description="EGF-like" evidence="19">
    <location>
        <begin position="2752"/>
        <end position="2788"/>
    </location>
</feature>
<evidence type="ECO:0000256" key="10">
    <source>
        <dbReference type="ARBA" id="ARBA00023136"/>
    </source>
</evidence>
<evidence type="ECO:0000259" key="18">
    <source>
        <dbReference type="PROSITE" id="PS50022"/>
    </source>
</evidence>
<dbReference type="PROSITE" id="PS01209">
    <property type="entry name" value="LDLRA_1"/>
    <property type="match status" value="1"/>
</dbReference>
<feature type="domain" description="HYR" evidence="21">
    <location>
        <begin position="3026"/>
        <end position="3108"/>
    </location>
</feature>
<feature type="domain" description="HYR" evidence="21">
    <location>
        <begin position="1680"/>
        <end position="1765"/>
    </location>
</feature>
<dbReference type="InterPro" id="IPR016187">
    <property type="entry name" value="CTDL_fold"/>
</dbReference>
<dbReference type="PROSITE" id="PS01186">
    <property type="entry name" value="EGF_2"/>
    <property type="match status" value="12"/>
</dbReference>
<dbReference type="GO" id="GO:0005509">
    <property type="term" value="F:calcium ion binding"/>
    <property type="evidence" value="ECO:0007669"/>
    <property type="project" value="InterPro"/>
</dbReference>
<dbReference type="FunFam" id="2.10.25.10:FF:000230">
    <property type="entry name" value="Delta-like protein"/>
    <property type="match status" value="1"/>
</dbReference>
<evidence type="ECO:0000256" key="12">
    <source>
        <dbReference type="ARBA" id="ARBA00023180"/>
    </source>
</evidence>
<dbReference type="SMART" id="SM00179">
    <property type="entry name" value="EGF_CA"/>
    <property type="match status" value="15"/>
</dbReference>
<dbReference type="FunFam" id="2.10.25.10:FF:000173">
    <property type="entry name" value="Neurogenic locus notch protein 2"/>
    <property type="match status" value="1"/>
</dbReference>
<feature type="domain" description="C-type lectin" evidence="20">
    <location>
        <begin position="241"/>
        <end position="367"/>
    </location>
</feature>
<keyword evidence="10 16" id="KW-0472">Membrane</keyword>
<feature type="disulfide bond" evidence="15">
    <location>
        <begin position="756"/>
        <end position="799"/>
    </location>
</feature>
<dbReference type="FunFam" id="2.10.25.10:FF:000321">
    <property type="entry name" value="Protein delta homolog 1"/>
    <property type="match status" value="1"/>
</dbReference>
<dbReference type="PROSITE" id="PS50068">
    <property type="entry name" value="LDLRA_2"/>
    <property type="match status" value="1"/>
</dbReference>
<feature type="disulfide bond" evidence="13">
    <location>
        <begin position="3617"/>
        <end position="3634"/>
    </location>
</feature>
<evidence type="ECO:0000256" key="8">
    <source>
        <dbReference type="ARBA" id="ARBA00022976"/>
    </source>
</evidence>
<dbReference type="GO" id="GO:0000902">
    <property type="term" value="P:cell morphogenesis"/>
    <property type="evidence" value="ECO:0007669"/>
    <property type="project" value="UniProtKB-ARBA"/>
</dbReference>
<feature type="disulfide bond" evidence="13">
    <location>
        <begin position="2740"/>
        <end position="2749"/>
    </location>
</feature>
<feature type="disulfide bond" evidence="13">
    <location>
        <begin position="2278"/>
        <end position="2287"/>
    </location>
</feature>
<dbReference type="PROSITE" id="PS01187">
    <property type="entry name" value="EGF_CA"/>
    <property type="match status" value="5"/>
</dbReference>
<feature type="disulfide bond" evidence="14">
    <location>
        <begin position="390"/>
        <end position="405"/>
    </location>
</feature>
<keyword evidence="2" id="KW-0217">Developmental protein</keyword>
<evidence type="ECO:0000259" key="20">
    <source>
        <dbReference type="PROSITE" id="PS50041"/>
    </source>
</evidence>
<keyword evidence="8" id="KW-0914">Notch signaling pathway</keyword>
<dbReference type="InterPro" id="IPR013320">
    <property type="entry name" value="ConA-like_dom_sf"/>
</dbReference>
<feature type="disulfide bond" evidence="13">
    <location>
        <begin position="2587"/>
        <end position="2596"/>
    </location>
</feature>
<feature type="domain" description="EGF-like" evidence="19">
    <location>
        <begin position="3610"/>
        <end position="3646"/>
    </location>
</feature>
<dbReference type="eggNOG" id="KOG1217">
    <property type="taxonomic scope" value="Eukaryota"/>
</dbReference>
<dbReference type="SMART" id="SM00032">
    <property type="entry name" value="CCP"/>
    <property type="match status" value="10"/>
</dbReference>
<dbReference type="PROSITE" id="PS50041">
    <property type="entry name" value="C_TYPE_LECTIN_2"/>
    <property type="match status" value="1"/>
</dbReference>
<dbReference type="PROSITE" id="PS01180">
    <property type="entry name" value="CUB"/>
    <property type="match status" value="3"/>
</dbReference>
<dbReference type="FunCoup" id="E9GSY7">
    <property type="interactions" value="2"/>
</dbReference>
<feature type="disulfide bond" evidence="13">
    <location>
        <begin position="2509"/>
        <end position="2518"/>
    </location>
</feature>
<evidence type="ECO:0000256" key="3">
    <source>
        <dbReference type="ARBA" id="ARBA00022536"/>
    </source>
</evidence>
<dbReference type="Gene3D" id="2.60.120.260">
    <property type="entry name" value="Galactose-binding domain-like"/>
    <property type="match status" value="2"/>
</dbReference>
<feature type="domain" description="EGF-like" evidence="19">
    <location>
        <begin position="2559"/>
        <end position="2597"/>
    </location>
</feature>
<evidence type="ECO:0000259" key="22">
    <source>
        <dbReference type="PROSITE" id="PS50923"/>
    </source>
</evidence>
<feature type="domain" description="EGF-like" evidence="19">
    <location>
        <begin position="2290"/>
        <end position="2326"/>
    </location>
</feature>
<evidence type="ECO:0000259" key="17">
    <source>
        <dbReference type="PROSITE" id="PS01180"/>
    </source>
</evidence>
<feature type="disulfide bond" evidence="13">
    <location>
        <begin position="3636"/>
        <end position="3645"/>
    </location>
</feature>
<gene>
    <name evidence="23" type="ORF">DAPPUDRAFT_247827</name>
</gene>
<reference evidence="23 24" key="1">
    <citation type="journal article" date="2011" name="Science">
        <title>The ecoresponsive genome of Daphnia pulex.</title>
        <authorList>
            <person name="Colbourne J.K."/>
            <person name="Pfrender M.E."/>
            <person name="Gilbert D."/>
            <person name="Thomas W.K."/>
            <person name="Tucker A."/>
            <person name="Oakley T.H."/>
            <person name="Tokishita S."/>
            <person name="Aerts A."/>
            <person name="Arnold G.J."/>
            <person name="Basu M.K."/>
            <person name="Bauer D.J."/>
            <person name="Caceres C.E."/>
            <person name="Carmel L."/>
            <person name="Casola C."/>
            <person name="Choi J.H."/>
            <person name="Detter J.C."/>
            <person name="Dong Q."/>
            <person name="Dusheyko S."/>
            <person name="Eads B.D."/>
            <person name="Frohlich T."/>
            <person name="Geiler-Samerotte K.A."/>
            <person name="Gerlach D."/>
            <person name="Hatcher P."/>
            <person name="Jogdeo S."/>
            <person name="Krijgsveld J."/>
            <person name="Kriventseva E.V."/>
            <person name="Kultz D."/>
            <person name="Laforsch C."/>
            <person name="Lindquist E."/>
            <person name="Lopez J."/>
            <person name="Manak J.R."/>
            <person name="Muller J."/>
            <person name="Pangilinan J."/>
            <person name="Patwardhan R.P."/>
            <person name="Pitluck S."/>
            <person name="Pritham E.J."/>
            <person name="Rechtsteiner A."/>
            <person name="Rho M."/>
            <person name="Rogozin I.B."/>
            <person name="Sakarya O."/>
            <person name="Salamov A."/>
            <person name="Schaack S."/>
            <person name="Shapiro H."/>
            <person name="Shiga Y."/>
            <person name="Skalitzky C."/>
            <person name="Smith Z."/>
            <person name="Souvorov A."/>
            <person name="Sung W."/>
            <person name="Tang Z."/>
            <person name="Tsuchiya D."/>
            <person name="Tu H."/>
            <person name="Vos H."/>
            <person name="Wang M."/>
            <person name="Wolf Y.I."/>
            <person name="Yamagata H."/>
            <person name="Yamada T."/>
            <person name="Ye Y."/>
            <person name="Shaw J.R."/>
            <person name="Andrews J."/>
            <person name="Crease T.J."/>
            <person name="Tang H."/>
            <person name="Lucas S.M."/>
            <person name="Robertson H.M."/>
            <person name="Bork P."/>
            <person name="Koonin E.V."/>
            <person name="Zdobnov E.M."/>
            <person name="Grigoriev I.V."/>
            <person name="Lynch M."/>
            <person name="Boore J.L."/>
        </authorList>
    </citation>
    <scope>NUCLEOTIDE SEQUENCE [LARGE SCALE GENOMIC DNA]</scope>
</reference>
<dbReference type="InterPro" id="IPR013032">
    <property type="entry name" value="EGF-like_CS"/>
</dbReference>
<dbReference type="InterPro" id="IPR009030">
    <property type="entry name" value="Growth_fac_rcpt_cys_sf"/>
</dbReference>
<feature type="domain" description="EGF-like" evidence="19">
    <location>
        <begin position="2368"/>
        <end position="2405"/>
    </location>
</feature>
<feature type="disulfide bond" evidence="15">
    <location>
        <begin position="879"/>
        <end position="922"/>
    </location>
</feature>
<dbReference type="InterPro" id="IPR016186">
    <property type="entry name" value="C-type_lectin-like/link_sf"/>
</dbReference>
<dbReference type="Gene3D" id="2.10.70.10">
    <property type="entry name" value="Complement Module, domain 1"/>
    <property type="match status" value="6"/>
</dbReference>
<evidence type="ECO:0000256" key="7">
    <source>
        <dbReference type="ARBA" id="ARBA00022737"/>
    </source>
</evidence>
<feature type="domain" description="F5/8 type C" evidence="18">
    <location>
        <begin position="1513"/>
        <end position="1660"/>
    </location>
</feature>
<dbReference type="SUPFAM" id="SSF57184">
    <property type="entry name" value="Growth factor receptor domain"/>
    <property type="match status" value="5"/>
</dbReference>
<dbReference type="Gene3D" id="2.60.120.200">
    <property type="match status" value="1"/>
</dbReference>
<dbReference type="STRING" id="6669.E9GSY7"/>
<dbReference type="InterPro" id="IPR001881">
    <property type="entry name" value="EGF-like_Ca-bd_dom"/>
</dbReference>
<dbReference type="FunFam" id="2.10.50.10:FF:000032">
    <property type="entry name" value="Uncharacterized protein, isoform A"/>
    <property type="match status" value="1"/>
</dbReference>
<name>E9GSY7_DAPPU</name>
<dbReference type="Proteomes" id="UP000000305">
    <property type="component" value="Unassembled WGS sequence"/>
</dbReference>
<feature type="domain" description="EGF-like" evidence="19">
    <location>
        <begin position="2328"/>
        <end position="2366"/>
    </location>
</feature>
<dbReference type="Pfam" id="PF12661">
    <property type="entry name" value="hEGF"/>
    <property type="match status" value="3"/>
</dbReference>
<dbReference type="InterPro" id="IPR008979">
    <property type="entry name" value="Galactose-bd-like_sf"/>
</dbReference>